<evidence type="ECO:0000256" key="1">
    <source>
        <dbReference type="ARBA" id="ARBA00005395"/>
    </source>
</evidence>
<evidence type="ECO:0000256" key="4">
    <source>
        <dbReference type="ARBA" id="ARBA00023315"/>
    </source>
</evidence>
<keyword evidence="3 5" id="KW-0808">Transferase</keyword>
<organism evidence="8 9">
    <name type="scientific">Vibrio gelatinilyticus</name>
    <dbReference type="NCBI Taxonomy" id="2893468"/>
    <lineage>
        <taxon>Bacteria</taxon>
        <taxon>Pseudomonadati</taxon>
        <taxon>Pseudomonadota</taxon>
        <taxon>Gammaproteobacteria</taxon>
        <taxon>Vibrionales</taxon>
        <taxon>Vibrionaceae</taxon>
        <taxon>Vibrio</taxon>
    </lineage>
</organism>
<dbReference type="NCBIfam" id="TIGR01575">
    <property type="entry name" value="rimI"/>
    <property type="match status" value="1"/>
</dbReference>
<gene>
    <name evidence="5 8" type="primary">rimI</name>
    <name evidence="8" type="ORF">LNL84_03100</name>
</gene>
<protein>
    <recommendedName>
        <fullName evidence="5 6">[Ribosomal protein bS18]-alanine N-acetyltransferase</fullName>
        <ecNumber evidence="5 6">2.3.1.266</ecNumber>
    </recommendedName>
</protein>
<comment type="subcellular location">
    <subcellularLocation>
        <location evidence="5 6">Cytoplasm</location>
    </subcellularLocation>
</comment>
<evidence type="ECO:0000313" key="8">
    <source>
        <dbReference type="EMBL" id="MCJ2375814.1"/>
    </source>
</evidence>
<dbReference type="InterPro" id="IPR043690">
    <property type="entry name" value="RimI"/>
</dbReference>
<dbReference type="Pfam" id="PF00583">
    <property type="entry name" value="Acetyltransf_1"/>
    <property type="match status" value="1"/>
</dbReference>
<dbReference type="AlphaFoldDB" id="A0A9X1W8X5"/>
<dbReference type="RefSeq" id="WP_244355205.1">
    <property type="nucleotide sequence ID" value="NZ_JAJNNZ010000002.1"/>
</dbReference>
<keyword evidence="8" id="KW-0689">Ribosomal protein</keyword>
<evidence type="ECO:0000256" key="6">
    <source>
        <dbReference type="RuleBase" id="RU363094"/>
    </source>
</evidence>
<dbReference type="HAMAP" id="MF_02210">
    <property type="entry name" value="RimI"/>
    <property type="match status" value="1"/>
</dbReference>
<dbReference type="GO" id="GO:0005737">
    <property type="term" value="C:cytoplasm"/>
    <property type="evidence" value="ECO:0007669"/>
    <property type="project" value="UniProtKB-SubCell"/>
</dbReference>
<dbReference type="EMBL" id="JAJNNZ010000002">
    <property type="protein sequence ID" value="MCJ2375814.1"/>
    <property type="molecule type" value="Genomic_DNA"/>
</dbReference>
<evidence type="ECO:0000256" key="3">
    <source>
        <dbReference type="ARBA" id="ARBA00022679"/>
    </source>
</evidence>
<proteinExistence type="inferred from homology"/>
<accession>A0A9X1W8X5</accession>
<dbReference type="InterPro" id="IPR016181">
    <property type="entry name" value="Acyl_CoA_acyltransferase"/>
</dbReference>
<keyword evidence="9" id="KW-1185">Reference proteome</keyword>
<dbReference type="PROSITE" id="PS51186">
    <property type="entry name" value="GNAT"/>
    <property type="match status" value="1"/>
</dbReference>
<evidence type="ECO:0000259" key="7">
    <source>
        <dbReference type="PROSITE" id="PS51186"/>
    </source>
</evidence>
<dbReference type="Gene3D" id="3.40.630.30">
    <property type="match status" value="1"/>
</dbReference>
<comment type="catalytic activity">
    <reaction evidence="5 6">
        <text>N-terminal L-alanyl-[ribosomal protein bS18] + acetyl-CoA = N-terminal N(alpha)-acetyl-L-alanyl-[ribosomal protein bS18] + CoA + H(+)</text>
        <dbReference type="Rhea" id="RHEA:43756"/>
        <dbReference type="Rhea" id="RHEA-COMP:10676"/>
        <dbReference type="Rhea" id="RHEA-COMP:10677"/>
        <dbReference type="ChEBI" id="CHEBI:15378"/>
        <dbReference type="ChEBI" id="CHEBI:57287"/>
        <dbReference type="ChEBI" id="CHEBI:57288"/>
        <dbReference type="ChEBI" id="CHEBI:64718"/>
        <dbReference type="ChEBI" id="CHEBI:83683"/>
        <dbReference type="EC" id="2.3.1.266"/>
    </reaction>
</comment>
<name>A0A9X1W8X5_9VIBR</name>
<evidence type="ECO:0000256" key="5">
    <source>
        <dbReference type="HAMAP-Rule" id="MF_02210"/>
    </source>
</evidence>
<dbReference type="InterPro" id="IPR050680">
    <property type="entry name" value="YpeA/RimI_acetyltransf"/>
</dbReference>
<keyword evidence="4 5" id="KW-0012">Acyltransferase</keyword>
<comment type="caution">
    <text evidence="5">Lacks conserved residue(s) required for the propagation of feature annotation.</text>
</comment>
<feature type="binding site" evidence="5">
    <location>
        <begin position="70"/>
        <end position="72"/>
    </location>
    <ligand>
        <name>acetyl-CoA</name>
        <dbReference type="ChEBI" id="CHEBI:57288"/>
    </ligand>
</feature>
<keyword evidence="2 5" id="KW-0963">Cytoplasm</keyword>
<dbReference type="PANTHER" id="PTHR43420">
    <property type="entry name" value="ACETYLTRANSFERASE"/>
    <property type="match status" value="1"/>
</dbReference>
<dbReference type="CDD" id="cd04301">
    <property type="entry name" value="NAT_SF"/>
    <property type="match status" value="1"/>
</dbReference>
<comment type="similarity">
    <text evidence="1 5 6">Belongs to the acetyltransferase family. RimI subfamily.</text>
</comment>
<feature type="binding site" evidence="5">
    <location>
        <position position="109"/>
    </location>
    <ligand>
        <name>acetyl-CoA</name>
        <dbReference type="ChEBI" id="CHEBI:57288"/>
    </ligand>
</feature>
<dbReference type="InterPro" id="IPR006464">
    <property type="entry name" value="AcTrfase_RimI/Ard1"/>
</dbReference>
<keyword evidence="8" id="KW-0687">Ribonucleoprotein</keyword>
<comment type="function">
    <text evidence="5 6">Acetylates the N-terminal alanine of ribosomal protein bS18.</text>
</comment>
<sequence length="150" mass="17405">MNKVFSTLDREHLDSVWSIEQRAHTHPWKSSMIYELNGRGAMNFVLSVDGDVVGYYYAQHIVGEVSLLNIAVSPCHQGKGYGRELIHHFLSQCEQINAESAWLEVRQSNQAAINLYQHQGFNEVDRRKDYYPCENGREDALLMSYFFLFQ</sequence>
<evidence type="ECO:0000256" key="2">
    <source>
        <dbReference type="ARBA" id="ARBA00022490"/>
    </source>
</evidence>
<reference evidence="8" key="1">
    <citation type="submission" date="2021-11" db="EMBL/GenBank/DDBJ databases">
        <title>Vibrio ZSDE26 sp. nov. and Vibrio ZSDZ34 sp. nov., isolated from coastal seawater in Qingdao.</title>
        <authorList>
            <person name="Zhang P."/>
        </authorList>
    </citation>
    <scope>NUCLEOTIDE SEQUENCE</scope>
    <source>
        <strain evidence="8">ZSDZ34</strain>
    </source>
</reference>
<dbReference type="SUPFAM" id="SSF55729">
    <property type="entry name" value="Acyl-CoA N-acyltransferases (Nat)"/>
    <property type="match status" value="1"/>
</dbReference>
<dbReference type="GO" id="GO:0008999">
    <property type="term" value="F:protein-N-terminal-alanine acetyltransferase activity"/>
    <property type="evidence" value="ECO:0007669"/>
    <property type="project" value="UniProtKB-UniRule"/>
</dbReference>
<dbReference type="InterPro" id="IPR000182">
    <property type="entry name" value="GNAT_dom"/>
</dbReference>
<dbReference type="EC" id="2.3.1.266" evidence="5 6"/>
<dbReference type="GO" id="GO:0005840">
    <property type="term" value="C:ribosome"/>
    <property type="evidence" value="ECO:0007669"/>
    <property type="project" value="UniProtKB-KW"/>
</dbReference>
<evidence type="ECO:0000313" key="9">
    <source>
        <dbReference type="Proteomes" id="UP001139488"/>
    </source>
</evidence>
<comment type="caution">
    <text evidence="8">The sequence shown here is derived from an EMBL/GenBank/DDBJ whole genome shotgun (WGS) entry which is preliminary data.</text>
</comment>
<feature type="active site" description="Proton donor" evidence="5">
    <location>
        <position position="116"/>
    </location>
</feature>
<dbReference type="PANTHER" id="PTHR43420:SF44">
    <property type="entry name" value="ACETYLTRANSFERASE YPEA"/>
    <property type="match status" value="1"/>
</dbReference>
<feature type="active site" description="Proton acceptor" evidence="5">
    <location>
        <position position="104"/>
    </location>
</feature>
<feature type="domain" description="N-acetyltransferase" evidence="7">
    <location>
        <begin position="3"/>
        <end position="148"/>
    </location>
</feature>
<dbReference type="Proteomes" id="UP001139488">
    <property type="component" value="Unassembled WGS sequence"/>
</dbReference>